<dbReference type="RefSeq" id="WP_088270917.1">
    <property type="nucleotide sequence ID" value="NZ_BMKI01000031.1"/>
</dbReference>
<comment type="caution">
    <text evidence="1">The sequence shown here is derived from an EMBL/GenBank/DDBJ whole genome shotgun (WGS) entry which is preliminary data.</text>
</comment>
<keyword evidence="2" id="KW-1185">Reference proteome</keyword>
<dbReference type="EMBL" id="BMKI01000031">
    <property type="protein sequence ID" value="GGD06015.1"/>
    <property type="molecule type" value="Genomic_DNA"/>
</dbReference>
<proteinExistence type="predicted"/>
<sequence>MGKFNFGEVGVKSNFGEFVPIAIKQGNPNLGKISRPILSMNKTTCRVGAFLGEELVEKGYKFARFMYSRGMLAIQFLKNEEPDCVKMIINKKQGSAVTLAFTSVANYLSESTDAVNLESFNYQFDIKHDEGSIYYVELDKPWSKRKKKK</sequence>
<protein>
    <submittedName>
        <fullName evidence="1">Uncharacterized protein</fullName>
    </submittedName>
</protein>
<dbReference type="Proteomes" id="UP000630615">
    <property type="component" value="Unassembled WGS sequence"/>
</dbReference>
<gene>
    <name evidence="1" type="ORF">GCM10011573_39270</name>
</gene>
<evidence type="ECO:0000313" key="1">
    <source>
        <dbReference type="EMBL" id="GGD06015.1"/>
    </source>
</evidence>
<accession>A0ABQ1PXD1</accession>
<reference evidence="2" key="1">
    <citation type="journal article" date="2019" name="Int. J. Syst. Evol. Microbiol.">
        <title>The Global Catalogue of Microorganisms (GCM) 10K type strain sequencing project: providing services to taxonomists for standard genome sequencing and annotation.</title>
        <authorList>
            <consortium name="The Broad Institute Genomics Platform"/>
            <consortium name="The Broad Institute Genome Sequencing Center for Infectious Disease"/>
            <person name="Wu L."/>
            <person name="Ma J."/>
        </authorList>
    </citation>
    <scope>NUCLEOTIDE SEQUENCE [LARGE SCALE GENOMIC DNA]</scope>
    <source>
        <strain evidence="2">CGMCC 1.15942</strain>
    </source>
</reference>
<evidence type="ECO:0000313" key="2">
    <source>
        <dbReference type="Proteomes" id="UP000630615"/>
    </source>
</evidence>
<organism evidence="1 2">
    <name type="scientific">Enterococcus wangshanyuanii</name>
    <dbReference type="NCBI Taxonomy" id="2005703"/>
    <lineage>
        <taxon>Bacteria</taxon>
        <taxon>Bacillati</taxon>
        <taxon>Bacillota</taxon>
        <taxon>Bacilli</taxon>
        <taxon>Lactobacillales</taxon>
        <taxon>Enterococcaceae</taxon>
        <taxon>Enterococcus</taxon>
    </lineage>
</organism>
<name>A0ABQ1PXD1_9ENTE</name>